<organism evidence="3 4">
    <name type="scientific">Cryptolaemus montrouzieri</name>
    <dbReference type="NCBI Taxonomy" id="559131"/>
    <lineage>
        <taxon>Eukaryota</taxon>
        <taxon>Metazoa</taxon>
        <taxon>Ecdysozoa</taxon>
        <taxon>Arthropoda</taxon>
        <taxon>Hexapoda</taxon>
        <taxon>Insecta</taxon>
        <taxon>Pterygota</taxon>
        <taxon>Neoptera</taxon>
        <taxon>Endopterygota</taxon>
        <taxon>Coleoptera</taxon>
        <taxon>Polyphaga</taxon>
        <taxon>Cucujiformia</taxon>
        <taxon>Coccinelloidea</taxon>
        <taxon>Coccinellidae</taxon>
        <taxon>Scymninae</taxon>
        <taxon>Scymnini</taxon>
        <taxon>Cryptolaemus</taxon>
    </lineage>
</organism>
<protein>
    <recommendedName>
        <fullName evidence="2">TIL domain-containing protein</fullName>
    </recommendedName>
</protein>
<dbReference type="EMBL" id="JABFTP020000185">
    <property type="protein sequence ID" value="KAL3287557.1"/>
    <property type="molecule type" value="Genomic_DNA"/>
</dbReference>
<accession>A0ABD2P983</accession>
<keyword evidence="1" id="KW-0732">Signal</keyword>
<feature type="domain" description="TIL" evidence="2">
    <location>
        <begin position="43"/>
        <end position="98"/>
    </location>
</feature>
<keyword evidence="4" id="KW-1185">Reference proteome</keyword>
<dbReference type="InterPro" id="IPR036084">
    <property type="entry name" value="Ser_inhib-like_sf"/>
</dbReference>
<dbReference type="Proteomes" id="UP001516400">
    <property type="component" value="Unassembled WGS sequence"/>
</dbReference>
<sequence length="102" mass="11747">MCFQWVVCFIFFSQLYSTCALASQRTCENCESGIFWEPRECEKPNMIWDRCRGHCPITCKGLTSGGDICLYVCLPGCICQQGFYLRKDTNECVKEEDCPTKE</sequence>
<evidence type="ECO:0000313" key="3">
    <source>
        <dbReference type="EMBL" id="KAL3287557.1"/>
    </source>
</evidence>
<gene>
    <name evidence="3" type="ORF">HHI36_002024</name>
</gene>
<dbReference type="AlphaFoldDB" id="A0ABD2P983"/>
<dbReference type="InterPro" id="IPR002919">
    <property type="entry name" value="TIL_dom"/>
</dbReference>
<evidence type="ECO:0000256" key="1">
    <source>
        <dbReference type="SAM" id="SignalP"/>
    </source>
</evidence>
<comment type="caution">
    <text evidence="3">The sequence shown here is derived from an EMBL/GenBank/DDBJ whole genome shotgun (WGS) entry which is preliminary data.</text>
</comment>
<dbReference type="Gene3D" id="2.10.25.10">
    <property type="entry name" value="Laminin"/>
    <property type="match status" value="1"/>
</dbReference>
<feature type="chain" id="PRO_5044785074" description="TIL domain-containing protein" evidence="1">
    <location>
        <begin position="21"/>
        <end position="102"/>
    </location>
</feature>
<evidence type="ECO:0000259" key="2">
    <source>
        <dbReference type="Pfam" id="PF01826"/>
    </source>
</evidence>
<feature type="signal peptide" evidence="1">
    <location>
        <begin position="1"/>
        <end position="20"/>
    </location>
</feature>
<dbReference type="SUPFAM" id="SSF57567">
    <property type="entry name" value="Serine protease inhibitors"/>
    <property type="match status" value="1"/>
</dbReference>
<dbReference type="CDD" id="cd19941">
    <property type="entry name" value="TIL"/>
    <property type="match status" value="1"/>
</dbReference>
<dbReference type="Pfam" id="PF01826">
    <property type="entry name" value="TIL"/>
    <property type="match status" value="1"/>
</dbReference>
<evidence type="ECO:0000313" key="4">
    <source>
        <dbReference type="Proteomes" id="UP001516400"/>
    </source>
</evidence>
<reference evidence="3 4" key="1">
    <citation type="journal article" date="2021" name="BMC Biol.">
        <title>Horizontally acquired antibacterial genes associated with adaptive radiation of ladybird beetles.</title>
        <authorList>
            <person name="Li H.S."/>
            <person name="Tang X.F."/>
            <person name="Huang Y.H."/>
            <person name="Xu Z.Y."/>
            <person name="Chen M.L."/>
            <person name="Du X.Y."/>
            <person name="Qiu B.Y."/>
            <person name="Chen P.T."/>
            <person name="Zhang W."/>
            <person name="Slipinski A."/>
            <person name="Escalona H.E."/>
            <person name="Waterhouse R.M."/>
            <person name="Zwick A."/>
            <person name="Pang H."/>
        </authorList>
    </citation>
    <scope>NUCLEOTIDE SEQUENCE [LARGE SCALE GENOMIC DNA]</scope>
    <source>
        <strain evidence="3">SYSU2018</strain>
    </source>
</reference>
<proteinExistence type="predicted"/>
<name>A0ABD2P983_9CUCU</name>